<dbReference type="EMBL" id="MH629685">
    <property type="protein sequence ID" value="AXN58403.1"/>
    <property type="molecule type" value="Genomic_DNA"/>
</dbReference>
<name>A0A346FK98_9CAUD</name>
<organism evidence="1">
    <name type="scientific">Synechococcus virus S-PRM1</name>
    <dbReference type="NCBI Taxonomy" id="2100130"/>
    <lineage>
        <taxon>Viruses</taxon>
        <taxon>Duplodnaviria</taxon>
        <taxon>Heunggongvirae</taxon>
        <taxon>Uroviricota</taxon>
        <taxon>Caudoviricetes</taxon>
        <taxon>Pantevenvirales</taxon>
        <taxon>Kyanoviridae</taxon>
        <taxon>Makelovirus</taxon>
        <taxon>Makelovirus prm1</taxon>
    </lineage>
</organism>
<keyword evidence="2" id="KW-1185">Reference proteome</keyword>
<proteinExistence type="predicted"/>
<dbReference type="GeneID" id="65115521"/>
<dbReference type="RefSeq" id="YP_010097854.1">
    <property type="nucleotide sequence ID" value="NC_055761.1"/>
</dbReference>
<accession>A0A346FK98</accession>
<evidence type="ECO:0000313" key="2">
    <source>
        <dbReference type="Proteomes" id="UP000259950"/>
    </source>
</evidence>
<dbReference type="KEGG" id="vg:65115521"/>
<sequence>MPESNNAKSEFVINNINEKISRHNDVIGFGTDSVLDDPLKKVDELIDSFDPAIKGIDAKIVSIGQSINQIKDEIVVLISDAVGLSTVNSCAAGIDTSVCPGIGSTPYQWPGGITSCLTGYAVEYYDTVTANNWGFNENSDNPFTSSSTILSNATNTFGVGVGTFLFHTQNNSSYSAGARVSLGSSASCVATQTEIDRKDDEIADLRNEFGKYMGVVNSIREERWKSQLERWGLKRSKKQAEADKTRLAGVLTAFSDSTYTSLFLK</sequence>
<reference evidence="1" key="1">
    <citation type="submission" date="2018-07" db="EMBL/GenBank/DDBJ databases">
        <title>Complete genome sequence of the cyanophage S-PRM1 isolated from Singapore coastal waters.</title>
        <authorList>
            <person name="Chenard C."/>
            <person name="Kolundzija S."/>
            <person name="Lauro F.M."/>
        </authorList>
    </citation>
    <scope>NUCLEOTIDE SEQUENCE [LARGE SCALE GENOMIC DNA]</scope>
</reference>
<protein>
    <submittedName>
        <fullName evidence="1">Uncharacterized protein</fullName>
    </submittedName>
</protein>
<evidence type="ECO:0000313" key="1">
    <source>
        <dbReference type="EMBL" id="AXN58403.1"/>
    </source>
</evidence>
<dbReference type="Proteomes" id="UP000259950">
    <property type="component" value="Segment"/>
</dbReference>